<dbReference type="Gene3D" id="3.40.50.300">
    <property type="entry name" value="P-loop containing nucleotide triphosphate hydrolases"/>
    <property type="match status" value="1"/>
</dbReference>
<dbReference type="EMBL" id="DPXL01000085">
    <property type="protein sequence ID" value="HCM31309.1"/>
    <property type="molecule type" value="Genomic_DNA"/>
</dbReference>
<gene>
    <name evidence="1" type="ORF">DIC32_06850</name>
</gene>
<evidence type="ECO:0000313" key="2">
    <source>
        <dbReference type="Proteomes" id="UP000262257"/>
    </source>
</evidence>
<proteinExistence type="predicted"/>
<dbReference type="InterPro" id="IPR027417">
    <property type="entry name" value="P-loop_NTPase"/>
</dbReference>
<dbReference type="Proteomes" id="UP000262257">
    <property type="component" value="Unassembled WGS sequence"/>
</dbReference>
<reference evidence="1 2" key="1">
    <citation type="journal article" date="2018" name="Nat. Biotechnol.">
        <title>A standardized bacterial taxonomy based on genome phylogeny substantially revises the tree of life.</title>
        <authorList>
            <person name="Parks D.H."/>
            <person name="Chuvochina M."/>
            <person name="Waite D.W."/>
            <person name="Rinke C."/>
            <person name="Skarshewski A."/>
            <person name="Chaumeil P.A."/>
            <person name="Hugenholtz P."/>
        </authorList>
    </citation>
    <scope>NUCLEOTIDE SEQUENCE [LARGE SCALE GENOMIC DNA]</scope>
    <source>
        <strain evidence="1">UBA10045</strain>
    </source>
</reference>
<protein>
    <submittedName>
        <fullName evidence="1">Terminase</fullName>
    </submittedName>
</protein>
<accession>A0A3D3FZW5</accession>
<dbReference type="Gene3D" id="3.30.420.280">
    <property type="match status" value="1"/>
</dbReference>
<evidence type="ECO:0000313" key="1">
    <source>
        <dbReference type="EMBL" id="HCM31309.1"/>
    </source>
</evidence>
<dbReference type="AlphaFoldDB" id="A0A3D3FZW5"/>
<name>A0A3D3FZW5_ACIRA</name>
<sequence>MLKPEHRAKLIDQHWRLNNLYHITDKNGKQVKFKMTLEQLEYFENEWSRNIILKARQLGFTTEMCIIQLDAALFMSDKCALIAHTLHDAKRLFREKVKYAYEKLPHPLRAANPLSIETKEELVFSKGGSVTVSTSFRGGTLKRLHISEFGKICAKYPDKAREIVTGAFEAVGLGGKITLESTAEGKSGYFYDYCQTAEKLQLQGRTLGILDWKFFFFSWWKNHDYALPVTAEIPQRLKDYFAELKAKYNIHTTPEQQQWYWQKEKTLGEDIKREYPSIPSEAFAQSVEGAYYKKQFKFLYENGRIGELPDNSHLDVMTFWDLGVSDSMVIWFIRKIGEDRYQVIDYYENSGEGMRHYFKVLKDRGYTYSAHYAPHDIQNRSLMNDGKSRLDIAKEGYEIDGVKYSVRFQVVPNIGIMDGIELAREILPRCEFDETKCEEGISHLENYRKEWDDKKGCWKDKPLHDHTSHGADGFRYFAVAMSKRERKVQTRRIRGMA</sequence>
<comment type="caution">
    <text evidence="1">The sequence shown here is derived from an EMBL/GenBank/DDBJ whole genome shotgun (WGS) entry which is preliminary data.</text>
</comment>
<organism evidence="1 2">
    <name type="scientific">Acinetobacter radioresistens</name>
    <dbReference type="NCBI Taxonomy" id="40216"/>
    <lineage>
        <taxon>Bacteria</taxon>
        <taxon>Pseudomonadati</taxon>
        <taxon>Pseudomonadota</taxon>
        <taxon>Gammaproteobacteria</taxon>
        <taxon>Moraxellales</taxon>
        <taxon>Moraxellaceae</taxon>
        <taxon>Acinetobacter</taxon>
    </lineage>
</organism>